<protein>
    <recommendedName>
        <fullName evidence="3">Helix-turn-helix domain-containing protein</fullName>
    </recommendedName>
</protein>
<evidence type="ECO:0008006" key="3">
    <source>
        <dbReference type="Google" id="ProtNLM"/>
    </source>
</evidence>
<comment type="caution">
    <text evidence="1">The sequence shown here is derived from an EMBL/GenBank/DDBJ whole genome shotgun (WGS) entry which is preliminary data.</text>
</comment>
<dbReference type="EMBL" id="JBAKFG010000001">
    <property type="protein sequence ID" value="MEX0372104.1"/>
    <property type="molecule type" value="Genomic_DNA"/>
</dbReference>
<evidence type="ECO:0000313" key="2">
    <source>
        <dbReference type="Proteomes" id="UP001556636"/>
    </source>
</evidence>
<dbReference type="Proteomes" id="UP001556636">
    <property type="component" value="Unassembled WGS sequence"/>
</dbReference>
<gene>
    <name evidence="1" type="ORF">V6X51_01490</name>
</gene>
<sequence>MDALHHEGCFVLCEQALDKALNVSLNTGIAYAVMAAGTGRNHVTTAWSAEAVAKYSGMNWRRAKEAIEKLRSVRLITRVEGSRARPRYRLRKPRKQLWIPTTFIVGARGETPPIARVRQMQDTKTAFLALALYGEQNLIEHGGISRNLIWREYERDHLMSWAECELYGFTCPDGMTCMPGRGPIPSEDPWDHLRPLIDVGIIELVPYLSEGDEGELIHALAGDAIAAEVGSELAGFTEEVQTRYARGDDCDWIIPVRRHMASVTMIDVARMRYRPPKTRMTRIWRSNHVAQLESYLKFYEAKNAAMTGVAA</sequence>
<evidence type="ECO:0000313" key="1">
    <source>
        <dbReference type="EMBL" id="MEX0372104.1"/>
    </source>
</evidence>
<accession>A0ABV3RVL6</accession>
<proteinExistence type="predicted"/>
<reference evidence="1 2" key="1">
    <citation type="submission" date="2024-02" db="EMBL/GenBank/DDBJ databases">
        <title>New especies of Spiribacter isolated from saline water.</title>
        <authorList>
            <person name="Leon M.J."/>
            <person name="De La Haba R."/>
            <person name="Sanchez-Porro C."/>
            <person name="Ventosa A."/>
        </authorList>
    </citation>
    <scope>NUCLEOTIDE SEQUENCE [LARGE SCALE GENOMIC DNA]</scope>
    <source>
        <strain evidence="2">ag22IC6-196</strain>
    </source>
</reference>
<dbReference type="RefSeq" id="WP_367950937.1">
    <property type="nucleotide sequence ID" value="NZ_JBAKFG010000001.1"/>
</dbReference>
<keyword evidence="2" id="KW-1185">Reference proteome</keyword>
<organism evidence="1 2">
    <name type="scientific">Spiribacter roseus</name>
    <dbReference type="NCBI Taxonomy" id="1855875"/>
    <lineage>
        <taxon>Bacteria</taxon>
        <taxon>Pseudomonadati</taxon>
        <taxon>Pseudomonadota</taxon>
        <taxon>Gammaproteobacteria</taxon>
        <taxon>Chromatiales</taxon>
        <taxon>Ectothiorhodospiraceae</taxon>
        <taxon>Spiribacter</taxon>
    </lineage>
</organism>
<name>A0ABV3RVL6_9GAMM</name>